<keyword evidence="1" id="KW-0812">Transmembrane</keyword>
<dbReference type="InterPro" id="IPR057194">
    <property type="entry name" value="DUF7872"/>
</dbReference>
<dbReference type="Proteomes" id="UP001153365">
    <property type="component" value="Unassembled WGS sequence"/>
</dbReference>
<dbReference type="AlphaFoldDB" id="A0AAV0AQW3"/>
<comment type="caution">
    <text evidence="3">The sequence shown here is derived from an EMBL/GenBank/DDBJ whole genome shotgun (WGS) entry which is preliminary data.</text>
</comment>
<evidence type="ECO:0000259" key="2">
    <source>
        <dbReference type="Pfam" id="PF25278"/>
    </source>
</evidence>
<sequence>MPKRNIHKTLNAELLCSPVTAPDWYILYATQRLNIYFNTIYQATQDAIIFTQSITSTLYNELIPPKIINDAMDIAKASAGVGLGFEAIAFAIILVISSPGLLFLGAPFALMPVLSLEFTAAMVAAGIFITMSNIAFLDEITTLPGKKDLHFKIWSEVNFGIVEWQENIQKMISNMTTTVFNTPISSDSPYSLKEILKNGTFLEPFEPKNSYELEVDLRSYTMSMAASSLLRSINAFVVIDKIDNCANLDKKWNSKSRLSYCSPDGTWMKIIRTEPKSTKAINDMGNANVLHEKYNWTTEYISNTSFNCQLKYGAGKRKIDIVMEKNLNILKDPKECAFDLPVCDLRQGNSRKLKHKHHRTVEVCRDYLGLPI</sequence>
<keyword evidence="4" id="KW-1185">Reference proteome</keyword>
<protein>
    <submittedName>
        <fullName evidence="3">Expressed protein</fullName>
    </submittedName>
</protein>
<evidence type="ECO:0000313" key="4">
    <source>
        <dbReference type="Proteomes" id="UP001153365"/>
    </source>
</evidence>
<organism evidence="3 4">
    <name type="scientific">Phakopsora pachyrhizi</name>
    <name type="common">Asian soybean rust disease fungus</name>
    <dbReference type="NCBI Taxonomy" id="170000"/>
    <lineage>
        <taxon>Eukaryota</taxon>
        <taxon>Fungi</taxon>
        <taxon>Dikarya</taxon>
        <taxon>Basidiomycota</taxon>
        <taxon>Pucciniomycotina</taxon>
        <taxon>Pucciniomycetes</taxon>
        <taxon>Pucciniales</taxon>
        <taxon>Phakopsoraceae</taxon>
        <taxon>Phakopsora</taxon>
    </lineage>
</organism>
<keyword evidence="1" id="KW-0472">Membrane</keyword>
<gene>
    <name evidence="3" type="ORF">PPACK8108_LOCUS6414</name>
</gene>
<dbReference type="EMBL" id="CALTRL010001220">
    <property type="protein sequence ID" value="CAH7671621.1"/>
    <property type="molecule type" value="Genomic_DNA"/>
</dbReference>
<accession>A0AAV0AQW3</accession>
<evidence type="ECO:0000256" key="1">
    <source>
        <dbReference type="SAM" id="Phobius"/>
    </source>
</evidence>
<evidence type="ECO:0000313" key="3">
    <source>
        <dbReference type="EMBL" id="CAH7671621.1"/>
    </source>
</evidence>
<proteinExistence type="predicted"/>
<name>A0AAV0AQW3_PHAPC</name>
<dbReference type="PANTHER" id="PTHR33339:SF1">
    <property type="entry name" value="LYSM DOMAIN-CONTAINING PROTEIN"/>
    <property type="match status" value="1"/>
</dbReference>
<feature type="domain" description="DUF7872" evidence="2">
    <location>
        <begin position="149"/>
        <end position="372"/>
    </location>
</feature>
<dbReference type="Pfam" id="PF25278">
    <property type="entry name" value="DUF7872"/>
    <property type="match status" value="1"/>
</dbReference>
<reference evidence="3" key="1">
    <citation type="submission" date="2022-06" db="EMBL/GenBank/DDBJ databases">
        <authorList>
            <consortium name="SYNGENTA / RWTH Aachen University"/>
        </authorList>
    </citation>
    <scope>NUCLEOTIDE SEQUENCE</scope>
</reference>
<keyword evidence="1" id="KW-1133">Transmembrane helix</keyword>
<feature type="transmembrane region" description="Helical" evidence="1">
    <location>
        <begin position="118"/>
        <end position="137"/>
    </location>
</feature>
<feature type="transmembrane region" description="Helical" evidence="1">
    <location>
        <begin position="81"/>
        <end position="106"/>
    </location>
</feature>
<dbReference type="PANTHER" id="PTHR33339">
    <property type="entry name" value="LYSM DOMAIN-CONTAINING PROTEIN"/>
    <property type="match status" value="1"/>
</dbReference>